<organism evidence="3 4">
    <name type="scientific">Mycena belliarum</name>
    <dbReference type="NCBI Taxonomy" id="1033014"/>
    <lineage>
        <taxon>Eukaryota</taxon>
        <taxon>Fungi</taxon>
        <taxon>Dikarya</taxon>
        <taxon>Basidiomycota</taxon>
        <taxon>Agaricomycotina</taxon>
        <taxon>Agaricomycetes</taxon>
        <taxon>Agaricomycetidae</taxon>
        <taxon>Agaricales</taxon>
        <taxon>Marasmiineae</taxon>
        <taxon>Mycenaceae</taxon>
        <taxon>Mycena</taxon>
    </lineage>
</organism>
<dbReference type="EMBL" id="JARJCN010000022">
    <property type="protein sequence ID" value="KAJ7090199.1"/>
    <property type="molecule type" value="Genomic_DNA"/>
</dbReference>
<evidence type="ECO:0000256" key="1">
    <source>
        <dbReference type="SAM" id="Coils"/>
    </source>
</evidence>
<gene>
    <name evidence="3" type="ORF">B0H15DRAFT_251575</name>
</gene>
<feature type="coiled-coil region" evidence="1">
    <location>
        <begin position="378"/>
        <end position="440"/>
    </location>
</feature>
<feature type="region of interest" description="Disordered" evidence="2">
    <location>
        <begin position="1"/>
        <end position="101"/>
    </location>
</feature>
<dbReference type="AlphaFoldDB" id="A0AAD6U624"/>
<accession>A0AAD6U624</accession>
<evidence type="ECO:0000313" key="3">
    <source>
        <dbReference type="EMBL" id="KAJ7090199.1"/>
    </source>
</evidence>
<protein>
    <submittedName>
        <fullName evidence="3">Uncharacterized protein</fullName>
    </submittedName>
</protein>
<evidence type="ECO:0000256" key="2">
    <source>
        <dbReference type="SAM" id="MobiDB-lite"/>
    </source>
</evidence>
<sequence>MSHQEHSQNSIQTRNRAATFGGSVRSILREPNTPTAGKSVRFFPCDAPDVAHAQHPRGTEHRPAISRSTPPEETLFLSDFDLSNAPSAMPRSASSSRYRRPSAVEVFSPFGSTTESPHQGSQPHLVNFFEKIDAPATTWGLDVPNIDLPGPLAPAPHLDGGQEMGSKDTTVQTVANPVRKAKKPRHSVSHDRNTSFSFGQAVFHSMDESDSKRSSSGKSSLMSDAASDMTSASSMTSSSSSPSVGRHRSVSDTVFVSMMRGSPAKVTEETNNELSQSAAFVGKGGGASQPDPFSANATTYYTPQTMIPTTPPQGTLRHARRASKEENIIFSLKTQLALQSELIGQFEADLRARDELVEVLGKRLAEAEEEDVKKRKFLRAWKKKVAELEKKCRFFEDEVEGSRQESMERSIMDEASSEALQMLHRQIAGLERERDAWRRTEGVLREEVRRLDVLAGDRLNEATMLKESLTA</sequence>
<keyword evidence="1" id="KW-0175">Coiled coil</keyword>
<proteinExistence type="predicted"/>
<reference evidence="3" key="1">
    <citation type="submission" date="2023-03" db="EMBL/GenBank/DDBJ databases">
        <title>Massive genome expansion in bonnet fungi (Mycena s.s.) driven by repeated elements and novel gene families across ecological guilds.</title>
        <authorList>
            <consortium name="Lawrence Berkeley National Laboratory"/>
            <person name="Harder C.B."/>
            <person name="Miyauchi S."/>
            <person name="Viragh M."/>
            <person name="Kuo A."/>
            <person name="Thoen E."/>
            <person name="Andreopoulos B."/>
            <person name="Lu D."/>
            <person name="Skrede I."/>
            <person name="Drula E."/>
            <person name="Henrissat B."/>
            <person name="Morin E."/>
            <person name="Kohler A."/>
            <person name="Barry K."/>
            <person name="LaButti K."/>
            <person name="Morin E."/>
            <person name="Salamov A."/>
            <person name="Lipzen A."/>
            <person name="Mereny Z."/>
            <person name="Hegedus B."/>
            <person name="Baldrian P."/>
            <person name="Stursova M."/>
            <person name="Weitz H."/>
            <person name="Taylor A."/>
            <person name="Grigoriev I.V."/>
            <person name="Nagy L.G."/>
            <person name="Martin F."/>
            <person name="Kauserud H."/>
        </authorList>
    </citation>
    <scope>NUCLEOTIDE SEQUENCE</scope>
    <source>
        <strain evidence="3">CBHHK173m</strain>
    </source>
</reference>
<name>A0AAD6U624_9AGAR</name>
<feature type="compositionally biased region" description="Low complexity" evidence="2">
    <location>
        <begin position="83"/>
        <end position="96"/>
    </location>
</feature>
<feature type="compositionally biased region" description="Low complexity" evidence="2">
    <location>
        <begin position="214"/>
        <end position="243"/>
    </location>
</feature>
<comment type="caution">
    <text evidence="3">The sequence shown here is derived from an EMBL/GenBank/DDBJ whole genome shotgun (WGS) entry which is preliminary data.</text>
</comment>
<evidence type="ECO:0000313" key="4">
    <source>
        <dbReference type="Proteomes" id="UP001222325"/>
    </source>
</evidence>
<dbReference type="Proteomes" id="UP001222325">
    <property type="component" value="Unassembled WGS sequence"/>
</dbReference>
<feature type="compositionally biased region" description="Polar residues" evidence="2">
    <location>
        <begin position="7"/>
        <end position="16"/>
    </location>
</feature>
<keyword evidence="4" id="KW-1185">Reference proteome</keyword>
<feature type="region of interest" description="Disordered" evidence="2">
    <location>
        <begin position="205"/>
        <end position="248"/>
    </location>
</feature>